<dbReference type="Gene3D" id="3.30.1310.10">
    <property type="entry name" value="Nucleoid-associated protein YbaB-like domain"/>
    <property type="match status" value="1"/>
</dbReference>
<gene>
    <name evidence="3" type="ORF">CFN78_02515</name>
</gene>
<dbReference type="InParanoid" id="A0A263DAE2"/>
<feature type="region of interest" description="Disordered" evidence="2">
    <location>
        <begin position="120"/>
        <end position="164"/>
    </location>
</feature>
<evidence type="ECO:0000313" key="3">
    <source>
        <dbReference type="EMBL" id="OZM75321.1"/>
    </source>
</evidence>
<proteinExistence type="predicted"/>
<accession>A0A263DAE2</accession>
<evidence type="ECO:0000256" key="1">
    <source>
        <dbReference type="SAM" id="Coils"/>
    </source>
</evidence>
<feature type="compositionally biased region" description="Polar residues" evidence="2">
    <location>
        <begin position="151"/>
        <end position="164"/>
    </location>
</feature>
<dbReference type="EMBL" id="NKYE01000001">
    <property type="protein sequence ID" value="OZM75321.1"/>
    <property type="molecule type" value="Genomic_DNA"/>
</dbReference>
<dbReference type="InterPro" id="IPR004401">
    <property type="entry name" value="YbaB/EbfC"/>
</dbReference>
<dbReference type="Pfam" id="PF02575">
    <property type="entry name" value="YbaB_DNA_bd"/>
    <property type="match status" value="1"/>
</dbReference>
<feature type="coiled-coil region" evidence="1">
    <location>
        <begin position="1"/>
        <end position="28"/>
    </location>
</feature>
<dbReference type="Proteomes" id="UP000242444">
    <property type="component" value="Unassembled WGS sequence"/>
</dbReference>
<dbReference type="RefSeq" id="WP_094861098.1">
    <property type="nucleotide sequence ID" value="NZ_NKYE01000001.1"/>
</dbReference>
<dbReference type="AlphaFoldDB" id="A0A263DAE2"/>
<name>A0A263DAE2_9PSEU</name>
<dbReference type="InterPro" id="IPR036894">
    <property type="entry name" value="YbaB-like_sf"/>
</dbReference>
<organism evidence="3 4">
    <name type="scientific">Amycolatopsis antarctica</name>
    <dbReference type="NCBI Taxonomy" id="1854586"/>
    <lineage>
        <taxon>Bacteria</taxon>
        <taxon>Bacillati</taxon>
        <taxon>Actinomycetota</taxon>
        <taxon>Actinomycetes</taxon>
        <taxon>Pseudonocardiales</taxon>
        <taxon>Pseudonocardiaceae</taxon>
        <taxon>Amycolatopsis</taxon>
    </lineage>
</organism>
<evidence type="ECO:0000256" key="2">
    <source>
        <dbReference type="SAM" id="MobiDB-lite"/>
    </source>
</evidence>
<sequence>MADHRAQVDELLADYRRSRDQLAEVHRELGAISASVANADGTVTATVGARGTLTGLTITDEAYQRFRPAELAAEIVRIAGAATVKALAGAGEVLAPALPAGTDPQALLLGTADLTAAEVSADVPAAGPRPRDEDVSADDFAARAEEDSFEDQNWVTRTQGPDPR</sequence>
<evidence type="ECO:0008006" key="5">
    <source>
        <dbReference type="Google" id="ProtNLM"/>
    </source>
</evidence>
<comment type="caution">
    <text evidence="3">The sequence shown here is derived from an EMBL/GenBank/DDBJ whole genome shotgun (WGS) entry which is preliminary data.</text>
</comment>
<keyword evidence="1" id="KW-0175">Coiled coil</keyword>
<reference evidence="3 4" key="1">
    <citation type="submission" date="2017-07" db="EMBL/GenBank/DDBJ databases">
        <title>Amycolatopsis antarcticus sp. nov., isolated from the surface of an Antarcticus brown macroalga.</title>
        <authorList>
            <person name="Wang J."/>
            <person name="Leiva S."/>
            <person name="Huang J."/>
            <person name="Huang Y."/>
        </authorList>
    </citation>
    <scope>NUCLEOTIDE SEQUENCE [LARGE SCALE GENOMIC DNA]</scope>
    <source>
        <strain evidence="3 4">AU-G6</strain>
    </source>
</reference>
<evidence type="ECO:0000313" key="4">
    <source>
        <dbReference type="Proteomes" id="UP000242444"/>
    </source>
</evidence>
<keyword evidence="4" id="KW-1185">Reference proteome</keyword>
<dbReference type="OrthoDB" id="3689387at2"/>
<feature type="compositionally biased region" description="Basic and acidic residues" evidence="2">
    <location>
        <begin position="129"/>
        <end position="146"/>
    </location>
</feature>
<dbReference type="GO" id="GO:0003677">
    <property type="term" value="F:DNA binding"/>
    <property type="evidence" value="ECO:0007669"/>
    <property type="project" value="InterPro"/>
</dbReference>
<protein>
    <recommendedName>
        <fullName evidence="5">YbaB/EbfC family DNA-binding protein</fullName>
    </recommendedName>
</protein>